<organism evidence="2">
    <name type="scientific">Caldiarchaeum subterraneum</name>
    <dbReference type="NCBI Taxonomy" id="311458"/>
    <lineage>
        <taxon>Archaea</taxon>
        <taxon>Nitrososphaerota</taxon>
        <taxon>Candidatus Caldarchaeales</taxon>
        <taxon>Candidatus Caldarchaeaceae</taxon>
        <taxon>Candidatus Caldarchaeum</taxon>
    </lineage>
</organism>
<dbReference type="AlphaFoldDB" id="A0A7J3VTV0"/>
<evidence type="ECO:0000313" key="2">
    <source>
        <dbReference type="EMBL" id="HHM44306.1"/>
    </source>
</evidence>
<comment type="caution">
    <text evidence="2">The sequence shown here is derived from an EMBL/GenBank/DDBJ whole genome shotgun (WGS) entry which is preliminary data.</text>
</comment>
<accession>A0A7J3VTV0</accession>
<sequence>MKRLVFAGLAALALTAGVMALLLALPAPRSDVDGGVLLILDRTELYKGQRTFTYTIVNGLDERINFGEPYDIQIYRNGEWKSVEWMRDRAWILILHVLEPRSSFSRVVELPEEVELGRYRLVKEVMVERKGEEITLTAEFEVLG</sequence>
<dbReference type="InterPro" id="IPR046878">
    <property type="entry name" value="Big_14"/>
</dbReference>
<dbReference type="Pfam" id="PF20251">
    <property type="entry name" value="Big_14"/>
    <property type="match status" value="1"/>
</dbReference>
<reference evidence="2" key="1">
    <citation type="journal article" date="2020" name="mSystems">
        <title>Genome- and Community-Level Interaction Insights into Carbon Utilization and Element Cycling Functions of Hydrothermarchaeota in Hydrothermal Sediment.</title>
        <authorList>
            <person name="Zhou Z."/>
            <person name="Liu Y."/>
            <person name="Xu W."/>
            <person name="Pan J."/>
            <person name="Luo Z.H."/>
            <person name="Li M."/>
        </authorList>
    </citation>
    <scope>NUCLEOTIDE SEQUENCE [LARGE SCALE GENOMIC DNA]</scope>
    <source>
        <strain evidence="2">SpSt-1074</strain>
    </source>
</reference>
<protein>
    <recommendedName>
        <fullName evidence="1">Bacterial Ig-like domain-containing protein</fullName>
    </recommendedName>
</protein>
<name>A0A7J3VTV0_CALS0</name>
<dbReference type="EMBL" id="DRXH01000114">
    <property type="protein sequence ID" value="HHM44306.1"/>
    <property type="molecule type" value="Genomic_DNA"/>
</dbReference>
<feature type="domain" description="Bacterial Ig-like" evidence="1">
    <location>
        <begin position="41"/>
        <end position="141"/>
    </location>
</feature>
<gene>
    <name evidence="2" type="ORF">ENM31_03295</name>
</gene>
<evidence type="ECO:0000259" key="1">
    <source>
        <dbReference type="Pfam" id="PF20251"/>
    </source>
</evidence>
<proteinExistence type="predicted"/>